<keyword evidence="4" id="KW-1185">Reference proteome</keyword>
<reference evidence="3 4" key="1">
    <citation type="submission" date="2024-02" db="EMBL/GenBank/DDBJ databases">
        <title>De novo assembly and annotation of 12 fungi associated with fruit tree decline syndrome in Ontario, Canada.</title>
        <authorList>
            <person name="Sulman M."/>
            <person name="Ellouze W."/>
            <person name="Ilyukhin E."/>
        </authorList>
    </citation>
    <scope>NUCLEOTIDE SEQUENCE [LARGE SCALE GENOMIC DNA]</scope>
    <source>
        <strain evidence="3 4">M169</strain>
    </source>
</reference>
<dbReference type="EMBL" id="JAKNSF020000019">
    <property type="protein sequence ID" value="KAK7732723.1"/>
    <property type="molecule type" value="Genomic_DNA"/>
</dbReference>
<accession>A0ABR1PCT0</accession>
<dbReference type="InterPro" id="IPR007590">
    <property type="entry name" value="Saf4/Yju2"/>
</dbReference>
<dbReference type="Pfam" id="PF04502">
    <property type="entry name" value="Saf4_Yju2"/>
    <property type="match status" value="1"/>
</dbReference>
<gene>
    <name evidence="3" type="primary">saf4</name>
    <name evidence="3" type="ORF">SLS63_004978</name>
</gene>
<proteinExistence type="inferred from homology"/>
<comment type="similarity">
    <text evidence="1">Belongs to the CWC16 family.</text>
</comment>
<evidence type="ECO:0000313" key="3">
    <source>
        <dbReference type="EMBL" id="KAK7732723.1"/>
    </source>
</evidence>
<dbReference type="Proteomes" id="UP001430848">
    <property type="component" value="Unassembled WGS sequence"/>
</dbReference>
<evidence type="ECO:0000256" key="2">
    <source>
        <dbReference type="SAM" id="MobiDB-lite"/>
    </source>
</evidence>
<comment type="caution">
    <text evidence="3">The sequence shown here is derived from an EMBL/GenBank/DDBJ whole genome shotgun (WGS) entry which is preliminary data.</text>
</comment>
<protein>
    <submittedName>
        <fullName evidence="3">Protein saf4</fullName>
    </submittedName>
</protein>
<name>A0ABR1PCT0_DIAER</name>
<dbReference type="PANTHER" id="PTHR12111:SF2">
    <property type="entry name" value="SPLICING FACTOR YJU2B-RELATED"/>
    <property type="match status" value="1"/>
</dbReference>
<evidence type="ECO:0000313" key="4">
    <source>
        <dbReference type="Proteomes" id="UP001430848"/>
    </source>
</evidence>
<dbReference type="PANTHER" id="PTHR12111">
    <property type="entry name" value="SPLICING FACTOR YJU2"/>
    <property type="match status" value="1"/>
</dbReference>
<sequence length="351" mass="38637">MGRANQASGKGHALGARASKLRSEGILTVRFEMPFAVWCGTCAPPVVIGQGVRFNAEKKKVGNYYSSPVYSFRMRHPACGGWIEVRTDPKNTAYVVVEGGRKRDTGEGKGAEDSLVGDSGMAPIKTLREQAEEREVAFSNLEKTIEDRAALAAARERIDEIEDANSKQWDDPYTRNQMLRKTFRVGRKKREKDSAAAEDLRDRMGLGIDLLPESEEDARWARLVDFGTAPKGLGEDGEKTLAKPLFGGAKPVVQEKKTSDTKAPTKKLLKSEIAATKMRESLVSEIIGNTRMATDPFLEPRSRDASRSTAYMLPGLKRKRQPHLEPSPPPEDRPAEKAAATSSALVDYDSD</sequence>
<feature type="region of interest" description="Disordered" evidence="2">
    <location>
        <begin position="291"/>
        <end position="351"/>
    </location>
</feature>
<organism evidence="3 4">
    <name type="scientific">Diaporthe eres</name>
    <name type="common">Phomopsis oblonga</name>
    <dbReference type="NCBI Taxonomy" id="83184"/>
    <lineage>
        <taxon>Eukaryota</taxon>
        <taxon>Fungi</taxon>
        <taxon>Dikarya</taxon>
        <taxon>Ascomycota</taxon>
        <taxon>Pezizomycotina</taxon>
        <taxon>Sordariomycetes</taxon>
        <taxon>Sordariomycetidae</taxon>
        <taxon>Diaporthales</taxon>
        <taxon>Diaporthaceae</taxon>
        <taxon>Diaporthe</taxon>
        <taxon>Diaporthe eres species complex</taxon>
    </lineage>
</organism>
<evidence type="ECO:0000256" key="1">
    <source>
        <dbReference type="ARBA" id="ARBA00005595"/>
    </source>
</evidence>